<keyword evidence="9" id="KW-1185">Reference proteome</keyword>
<keyword evidence="5 6" id="KW-0472">Membrane</keyword>
<dbReference type="HOGENOM" id="CLU_113391_0_0_1"/>
<dbReference type="InterPro" id="IPR003807">
    <property type="entry name" value="DUF202"/>
</dbReference>
<evidence type="ECO:0000256" key="5">
    <source>
        <dbReference type="ARBA" id="ARBA00023136"/>
    </source>
</evidence>
<keyword evidence="2" id="KW-1003">Cell membrane</keyword>
<dbReference type="Pfam" id="PF02656">
    <property type="entry name" value="DUF202"/>
    <property type="match status" value="1"/>
</dbReference>
<dbReference type="KEGG" id="ctp:CTRG_00593"/>
<evidence type="ECO:0000256" key="3">
    <source>
        <dbReference type="ARBA" id="ARBA00022692"/>
    </source>
</evidence>
<dbReference type="Proteomes" id="UP000002037">
    <property type="component" value="Unassembled WGS sequence"/>
</dbReference>
<sequence>MTDSRQLEEEIQVYEGTSGGELQSAQVLRHRKPISLPPTPKPQVMPHFPYSLVLKVETSEPRDVLQSERTCLTFVRFSTALFFTALGIILNFRIDTSGHPHDGNSNNDNHHKKKFFNHSLFSTAVSYILLALSLFILAVSGVNYFITIDRYAKHKIATNSFNNLTIIGITGIIITLMAINITMIIEAYIEDA</sequence>
<dbReference type="EMBL" id="GG692395">
    <property type="protein sequence ID" value="EER35854.1"/>
    <property type="molecule type" value="Genomic_DNA"/>
</dbReference>
<dbReference type="PANTHER" id="PTHR34187:SF2">
    <property type="entry name" value="DUF202 DOMAIN-CONTAINING PROTEIN"/>
    <property type="match status" value="1"/>
</dbReference>
<keyword evidence="3 6" id="KW-0812">Transmembrane</keyword>
<evidence type="ECO:0000313" key="8">
    <source>
        <dbReference type="EMBL" id="EER35854.1"/>
    </source>
</evidence>
<dbReference type="AlphaFoldDB" id="C5M3F4"/>
<evidence type="ECO:0000256" key="2">
    <source>
        <dbReference type="ARBA" id="ARBA00022475"/>
    </source>
</evidence>
<evidence type="ECO:0000256" key="6">
    <source>
        <dbReference type="SAM" id="Phobius"/>
    </source>
</evidence>
<feature type="transmembrane region" description="Helical" evidence="6">
    <location>
        <begin position="166"/>
        <end position="189"/>
    </location>
</feature>
<dbReference type="VEuPathDB" id="FungiDB:CTRG_00593"/>
<accession>C5M3F4</accession>
<dbReference type="RefSeq" id="XP_002545812.1">
    <property type="nucleotide sequence ID" value="XM_002545766.1"/>
</dbReference>
<dbReference type="GeneID" id="8298394"/>
<keyword evidence="4 6" id="KW-1133">Transmembrane helix</keyword>
<name>C5M3F4_CANTT</name>
<dbReference type="eggNOG" id="ENOG502SF8V">
    <property type="taxonomic scope" value="Eukaryota"/>
</dbReference>
<gene>
    <name evidence="8" type="ORF">CTRG_00593</name>
</gene>
<reference evidence="8 9" key="1">
    <citation type="journal article" date="2009" name="Nature">
        <title>Evolution of pathogenicity and sexual reproduction in eight Candida genomes.</title>
        <authorList>
            <person name="Butler G."/>
            <person name="Rasmussen M.D."/>
            <person name="Lin M.F."/>
            <person name="Santos M.A."/>
            <person name="Sakthikumar S."/>
            <person name="Munro C.A."/>
            <person name="Rheinbay E."/>
            <person name="Grabherr M."/>
            <person name="Forche A."/>
            <person name="Reedy J.L."/>
            <person name="Agrafioti I."/>
            <person name="Arnaud M.B."/>
            <person name="Bates S."/>
            <person name="Brown A.J."/>
            <person name="Brunke S."/>
            <person name="Costanzo M.C."/>
            <person name="Fitzpatrick D.A."/>
            <person name="de Groot P.W."/>
            <person name="Harris D."/>
            <person name="Hoyer L.L."/>
            <person name="Hube B."/>
            <person name="Klis F.M."/>
            <person name="Kodira C."/>
            <person name="Lennard N."/>
            <person name="Logue M.E."/>
            <person name="Martin R."/>
            <person name="Neiman A.M."/>
            <person name="Nikolaou E."/>
            <person name="Quail M.A."/>
            <person name="Quinn J."/>
            <person name="Santos M.C."/>
            <person name="Schmitzberger F.F."/>
            <person name="Sherlock G."/>
            <person name="Shah P."/>
            <person name="Silverstein K.A."/>
            <person name="Skrzypek M.S."/>
            <person name="Soll D."/>
            <person name="Staggs R."/>
            <person name="Stansfield I."/>
            <person name="Stumpf M.P."/>
            <person name="Sudbery P.E."/>
            <person name="Srikantha T."/>
            <person name="Zeng Q."/>
            <person name="Berman J."/>
            <person name="Berriman M."/>
            <person name="Heitman J."/>
            <person name="Gow N.A."/>
            <person name="Lorenz M.C."/>
            <person name="Birren B.W."/>
            <person name="Kellis M."/>
            <person name="Cuomo C.A."/>
        </authorList>
    </citation>
    <scope>NUCLEOTIDE SEQUENCE [LARGE SCALE GENOMIC DNA]</scope>
    <source>
        <strain evidence="9">ATCC MYA-3404 / T1</strain>
    </source>
</reference>
<evidence type="ECO:0000256" key="1">
    <source>
        <dbReference type="ARBA" id="ARBA00004651"/>
    </source>
</evidence>
<dbReference type="GO" id="GO:0005886">
    <property type="term" value="C:plasma membrane"/>
    <property type="evidence" value="ECO:0007669"/>
    <property type="project" value="UniProtKB-SubCell"/>
</dbReference>
<dbReference type="PANTHER" id="PTHR34187">
    <property type="entry name" value="FGR18P"/>
    <property type="match status" value="1"/>
</dbReference>
<evidence type="ECO:0000313" key="9">
    <source>
        <dbReference type="Proteomes" id="UP000002037"/>
    </source>
</evidence>
<comment type="subcellular location">
    <subcellularLocation>
        <location evidence="1">Cell membrane</location>
        <topology evidence="1">Multi-pass membrane protein</topology>
    </subcellularLocation>
</comment>
<evidence type="ECO:0000259" key="7">
    <source>
        <dbReference type="Pfam" id="PF02656"/>
    </source>
</evidence>
<evidence type="ECO:0000256" key="4">
    <source>
        <dbReference type="ARBA" id="ARBA00022989"/>
    </source>
</evidence>
<protein>
    <recommendedName>
        <fullName evidence="7">DUF202 domain-containing protein</fullName>
    </recommendedName>
</protein>
<dbReference type="InterPro" id="IPR052053">
    <property type="entry name" value="IM_YidH-like"/>
</dbReference>
<feature type="transmembrane region" description="Helical" evidence="6">
    <location>
        <begin position="124"/>
        <end position="146"/>
    </location>
</feature>
<feature type="transmembrane region" description="Helical" evidence="6">
    <location>
        <begin position="74"/>
        <end position="94"/>
    </location>
</feature>
<organism evidence="8 9">
    <name type="scientific">Candida tropicalis (strain ATCC MYA-3404 / T1)</name>
    <name type="common">Yeast</name>
    <dbReference type="NCBI Taxonomy" id="294747"/>
    <lineage>
        <taxon>Eukaryota</taxon>
        <taxon>Fungi</taxon>
        <taxon>Dikarya</taxon>
        <taxon>Ascomycota</taxon>
        <taxon>Saccharomycotina</taxon>
        <taxon>Pichiomycetes</taxon>
        <taxon>Debaryomycetaceae</taxon>
        <taxon>Candida/Lodderomyces clade</taxon>
        <taxon>Candida</taxon>
    </lineage>
</organism>
<dbReference type="OrthoDB" id="199599at2759"/>
<feature type="domain" description="DUF202" evidence="7">
    <location>
        <begin position="62"/>
        <end position="147"/>
    </location>
</feature>
<proteinExistence type="predicted"/>